<proteinExistence type="predicted"/>
<dbReference type="EMBL" id="CP001339">
    <property type="protein sequence ID" value="ACL71487.1"/>
    <property type="molecule type" value="Genomic_DNA"/>
</dbReference>
<dbReference type="STRING" id="396588.Tgr7_0389"/>
<dbReference type="Proteomes" id="UP000002383">
    <property type="component" value="Chromosome"/>
</dbReference>
<evidence type="ECO:0000313" key="1">
    <source>
        <dbReference type="EMBL" id="ACL71487.1"/>
    </source>
</evidence>
<dbReference type="OrthoDB" id="6998958at2"/>
<dbReference type="InterPro" id="IPR016893">
    <property type="entry name" value="UCP028589"/>
</dbReference>
<dbReference type="PIRSF" id="PIRSF028589">
    <property type="entry name" value="UCP028589"/>
    <property type="match status" value="1"/>
</dbReference>
<organism evidence="1 2">
    <name type="scientific">Thioalkalivibrio sulfidiphilus (strain HL-EbGR7)</name>
    <dbReference type="NCBI Taxonomy" id="396588"/>
    <lineage>
        <taxon>Bacteria</taxon>
        <taxon>Pseudomonadati</taxon>
        <taxon>Pseudomonadota</taxon>
        <taxon>Gammaproteobacteria</taxon>
        <taxon>Chromatiales</taxon>
        <taxon>Ectothiorhodospiraceae</taxon>
        <taxon>Thioalkalivibrio</taxon>
    </lineage>
</organism>
<accession>B8GUX6</accession>
<name>B8GUX6_THISH</name>
<dbReference type="HOGENOM" id="CLU_070740_2_0_6"/>
<sequence>MPTTDYSYLGSGQVYMRDRSEGGGGLVPVGNISALGLAVNENVIELRDHTRPGGGTRNEVRRIESVELSATLHDLSPANFARGTYGLTEAVTAGSVSSEIVTAHKGALVRLAHANPTDVVVVDEDTGTTTYVAGTDYEVRPGGIFILKGGAITDGEELDVAYEHGAEDLVQALVRAGAEFEIHFEGLNEARSGKAVLVDIWRCRLGAAQNISLIGDEFAALELTGRLLADGSRGAGESAYFRTTIQR</sequence>
<evidence type="ECO:0000313" key="2">
    <source>
        <dbReference type="Proteomes" id="UP000002383"/>
    </source>
</evidence>
<dbReference type="AlphaFoldDB" id="B8GUX6"/>
<dbReference type="RefSeq" id="WP_012636976.1">
    <property type="nucleotide sequence ID" value="NC_011901.1"/>
</dbReference>
<gene>
    <name evidence="1" type="ordered locus">Tgr7_0389</name>
</gene>
<protein>
    <submittedName>
        <fullName evidence="1">Uncharacterized protein</fullName>
    </submittedName>
</protein>
<dbReference type="KEGG" id="tgr:Tgr7_0389"/>
<dbReference type="eggNOG" id="ENOG5032TQ4">
    <property type="taxonomic scope" value="Bacteria"/>
</dbReference>
<keyword evidence="2" id="KW-1185">Reference proteome</keyword>
<reference evidence="1 2" key="1">
    <citation type="journal article" date="2011" name="Stand. Genomic Sci.">
        <title>Complete genome sequence of 'Thioalkalivibrio sulfidophilus' HL-EbGr7.</title>
        <authorList>
            <person name="Muyzer G."/>
            <person name="Sorokin D.Y."/>
            <person name="Mavromatis K."/>
            <person name="Lapidus A."/>
            <person name="Clum A."/>
            <person name="Ivanova N."/>
            <person name="Pati A."/>
            <person name="d'Haeseleer P."/>
            <person name="Woyke T."/>
            <person name="Kyrpides N.C."/>
        </authorList>
    </citation>
    <scope>NUCLEOTIDE SEQUENCE [LARGE SCALE GENOMIC DNA]</scope>
    <source>
        <strain evidence="1 2">HL-EbGR7</strain>
    </source>
</reference>